<feature type="transmembrane region" description="Helical" evidence="1">
    <location>
        <begin position="14"/>
        <end position="38"/>
    </location>
</feature>
<sequence length="40" mass="4418">MIKRAAEFVKNNKIGVIVSIFTLMIGVTALLIFARILAKI</sequence>
<reference evidence="2" key="1">
    <citation type="journal article" date="2015" name="Proc. Natl. Acad. Sci. U.S.A.">
        <title>Networks of energetic and metabolic interactions define dynamics in microbial communities.</title>
        <authorList>
            <person name="Embree M."/>
            <person name="Liu J.K."/>
            <person name="Al-Bassam M.M."/>
            <person name="Zengler K."/>
        </authorList>
    </citation>
    <scope>NUCLEOTIDE SEQUENCE</scope>
</reference>
<gene>
    <name evidence="2" type="ORF">ASZ90_019124</name>
</gene>
<evidence type="ECO:0000256" key="1">
    <source>
        <dbReference type="SAM" id="Phobius"/>
    </source>
</evidence>
<proteinExistence type="predicted"/>
<organism evidence="2">
    <name type="scientific">hydrocarbon metagenome</name>
    <dbReference type="NCBI Taxonomy" id="938273"/>
    <lineage>
        <taxon>unclassified sequences</taxon>
        <taxon>metagenomes</taxon>
        <taxon>ecological metagenomes</taxon>
    </lineage>
</organism>
<comment type="caution">
    <text evidence="2">The sequence shown here is derived from an EMBL/GenBank/DDBJ whole genome shotgun (WGS) entry which is preliminary data.</text>
</comment>
<protein>
    <submittedName>
        <fullName evidence="2">Uncharacterized protein</fullName>
    </submittedName>
</protein>
<evidence type="ECO:0000313" key="2">
    <source>
        <dbReference type="EMBL" id="KUG03488.1"/>
    </source>
</evidence>
<dbReference type="AlphaFoldDB" id="A0A0W8E4A0"/>
<accession>A0A0W8E4A0</accession>
<keyword evidence="1" id="KW-1133">Transmembrane helix</keyword>
<keyword evidence="1" id="KW-0812">Transmembrane</keyword>
<dbReference type="EMBL" id="LNQE01001879">
    <property type="protein sequence ID" value="KUG03488.1"/>
    <property type="molecule type" value="Genomic_DNA"/>
</dbReference>
<keyword evidence="1" id="KW-0472">Membrane</keyword>
<name>A0A0W8E4A0_9ZZZZ</name>